<dbReference type="RefSeq" id="WP_030329858.1">
    <property type="nucleotide sequence ID" value="NZ_JBEXXF010000002.1"/>
</dbReference>
<dbReference type="Proteomes" id="UP001602287">
    <property type="component" value="Unassembled WGS sequence"/>
</dbReference>
<feature type="domain" description="MaoC-like" evidence="2">
    <location>
        <begin position="7"/>
        <end position="109"/>
    </location>
</feature>
<evidence type="ECO:0000313" key="4">
    <source>
        <dbReference type="Proteomes" id="UP001602287"/>
    </source>
</evidence>
<evidence type="ECO:0000259" key="2">
    <source>
        <dbReference type="Pfam" id="PF01575"/>
    </source>
</evidence>
<dbReference type="CDD" id="cd03453">
    <property type="entry name" value="SAV4209_like"/>
    <property type="match status" value="1"/>
</dbReference>
<dbReference type="SUPFAM" id="SSF54637">
    <property type="entry name" value="Thioesterase/thiol ester dehydrase-isomerase"/>
    <property type="match status" value="1"/>
</dbReference>
<dbReference type="GeneID" id="95368551"/>
<comment type="similarity">
    <text evidence="1">Belongs to the enoyl-CoA hydratase/isomerase family.</text>
</comment>
<protein>
    <submittedName>
        <fullName evidence="3">MaoC family dehydratase</fullName>
    </submittedName>
</protein>
<accession>A0ABW6VVZ2</accession>
<proteinExistence type="inferred from homology"/>
<dbReference type="PANTHER" id="PTHR43841:SF3">
    <property type="entry name" value="(3R)-HYDROXYACYL-ACP DEHYDRATASE SUBUNIT HADB"/>
    <property type="match status" value="1"/>
</dbReference>
<dbReference type="EMBL" id="JBIAZM010000004">
    <property type="protein sequence ID" value="MFF5200219.1"/>
    <property type="molecule type" value="Genomic_DNA"/>
</dbReference>
<organism evidence="3 4">
    <name type="scientific">Micromonospora parva</name>
    <dbReference type="NCBI Taxonomy" id="1464048"/>
    <lineage>
        <taxon>Bacteria</taxon>
        <taxon>Bacillati</taxon>
        <taxon>Actinomycetota</taxon>
        <taxon>Actinomycetes</taxon>
        <taxon>Micromonosporales</taxon>
        <taxon>Micromonosporaceae</taxon>
        <taxon>Micromonospora</taxon>
    </lineage>
</organism>
<evidence type="ECO:0000313" key="3">
    <source>
        <dbReference type="EMBL" id="MFF5200219.1"/>
    </source>
</evidence>
<dbReference type="Gene3D" id="3.10.129.10">
    <property type="entry name" value="Hotdog Thioesterase"/>
    <property type="match status" value="1"/>
</dbReference>
<dbReference type="InterPro" id="IPR003965">
    <property type="entry name" value="Fatty_acid_synthase"/>
</dbReference>
<dbReference type="InterPro" id="IPR002539">
    <property type="entry name" value="MaoC-like_dom"/>
</dbReference>
<name>A0ABW6VVZ2_9ACTN</name>
<dbReference type="PANTHER" id="PTHR43841">
    <property type="entry name" value="3-HYDROXYACYL-THIOESTER DEHYDRATASE HTDX-RELATED"/>
    <property type="match status" value="1"/>
</dbReference>
<keyword evidence="4" id="KW-1185">Reference proteome</keyword>
<sequence>MELPAQTFRVTRADLVRYAGASGDFNPIHWSDRVATSVGLPGVIAHGMFTMALVGRAVTEWAGSPDAVVEYGVRFTRPVVVPDDDQGTEIEVTARVREVTEDGLTRLEVTATCLGEKVLSQARATIRSAR</sequence>
<dbReference type="InterPro" id="IPR029069">
    <property type="entry name" value="HotDog_dom_sf"/>
</dbReference>
<dbReference type="PRINTS" id="PR01483">
    <property type="entry name" value="FASYNTHASE"/>
</dbReference>
<dbReference type="Pfam" id="PF01575">
    <property type="entry name" value="MaoC_dehydratas"/>
    <property type="match status" value="1"/>
</dbReference>
<reference evidence="3 4" key="1">
    <citation type="submission" date="2024-10" db="EMBL/GenBank/DDBJ databases">
        <title>The Natural Products Discovery Center: Release of the First 8490 Sequenced Strains for Exploring Actinobacteria Biosynthetic Diversity.</title>
        <authorList>
            <person name="Kalkreuter E."/>
            <person name="Kautsar S.A."/>
            <person name="Yang D."/>
            <person name="Bader C.D."/>
            <person name="Teijaro C.N."/>
            <person name="Fluegel L."/>
            <person name="Davis C.M."/>
            <person name="Simpson J.R."/>
            <person name="Lauterbach L."/>
            <person name="Steele A.D."/>
            <person name="Gui C."/>
            <person name="Meng S."/>
            <person name="Li G."/>
            <person name="Viehrig K."/>
            <person name="Ye F."/>
            <person name="Su P."/>
            <person name="Kiefer A.F."/>
            <person name="Nichols A."/>
            <person name="Cepeda A.J."/>
            <person name="Yan W."/>
            <person name="Fan B."/>
            <person name="Jiang Y."/>
            <person name="Adhikari A."/>
            <person name="Zheng C.-J."/>
            <person name="Schuster L."/>
            <person name="Cowan T.M."/>
            <person name="Smanski M.J."/>
            <person name="Chevrette M.G."/>
            <person name="De Carvalho L.P.S."/>
            <person name="Shen B."/>
        </authorList>
    </citation>
    <scope>NUCLEOTIDE SEQUENCE [LARGE SCALE GENOMIC DNA]</scope>
    <source>
        <strain evidence="3 4">NPDC000140</strain>
    </source>
</reference>
<comment type="caution">
    <text evidence="3">The sequence shown here is derived from an EMBL/GenBank/DDBJ whole genome shotgun (WGS) entry which is preliminary data.</text>
</comment>
<evidence type="ECO:0000256" key="1">
    <source>
        <dbReference type="ARBA" id="ARBA00005254"/>
    </source>
</evidence>
<gene>
    <name evidence="3" type="ORF">ACFY3B_11495</name>
</gene>